<evidence type="ECO:0000313" key="3">
    <source>
        <dbReference type="EMBL" id="CAK0818339.1"/>
    </source>
</evidence>
<feature type="region of interest" description="Disordered" evidence="1">
    <location>
        <begin position="297"/>
        <end position="327"/>
    </location>
</feature>
<feature type="transmembrane region" description="Helical" evidence="2">
    <location>
        <begin position="66"/>
        <end position="87"/>
    </location>
</feature>
<feature type="compositionally biased region" description="Basic residues" evidence="1">
    <location>
        <begin position="13"/>
        <end position="23"/>
    </location>
</feature>
<evidence type="ECO:0000256" key="2">
    <source>
        <dbReference type="SAM" id="Phobius"/>
    </source>
</evidence>
<feature type="compositionally biased region" description="Low complexity" evidence="1">
    <location>
        <begin position="49"/>
        <end position="62"/>
    </location>
</feature>
<dbReference type="Proteomes" id="UP001189429">
    <property type="component" value="Unassembled WGS sequence"/>
</dbReference>
<keyword evidence="2" id="KW-1133">Transmembrane helix</keyword>
<protein>
    <recommendedName>
        <fullName evidence="5">Folate receptor-like domain-containing protein</fullName>
    </recommendedName>
</protein>
<proteinExistence type="predicted"/>
<evidence type="ECO:0008006" key="5">
    <source>
        <dbReference type="Google" id="ProtNLM"/>
    </source>
</evidence>
<evidence type="ECO:0000313" key="4">
    <source>
        <dbReference type="Proteomes" id="UP001189429"/>
    </source>
</evidence>
<evidence type="ECO:0000256" key="1">
    <source>
        <dbReference type="SAM" id="MobiDB-lite"/>
    </source>
</evidence>
<comment type="caution">
    <text evidence="3">The sequence shown here is derived from an EMBL/GenBank/DDBJ whole genome shotgun (WGS) entry which is preliminary data.</text>
</comment>
<organism evidence="3 4">
    <name type="scientific">Prorocentrum cordatum</name>
    <dbReference type="NCBI Taxonomy" id="2364126"/>
    <lineage>
        <taxon>Eukaryota</taxon>
        <taxon>Sar</taxon>
        <taxon>Alveolata</taxon>
        <taxon>Dinophyceae</taxon>
        <taxon>Prorocentrales</taxon>
        <taxon>Prorocentraceae</taxon>
        <taxon>Prorocentrum</taxon>
    </lineage>
</organism>
<keyword evidence="2" id="KW-0812">Transmembrane</keyword>
<dbReference type="EMBL" id="CAUYUJ010006703">
    <property type="protein sequence ID" value="CAK0818339.1"/>
    <property type="molecule type" value="Genomic_DNA"/>
</dbReference>
<gene>
    <name evidence="3" type="ORF">PCOR1329_LOCUS20666</name>
</gene>
<feature type="region of interest" description="Disordered" evidence="1">
    <location>
        <begin position="1"/>
        <end position="62"/>
    </location>
</feature>
<feature type="non-terminal residue" evidence="3">
    <location>
        <position position="1"/>
    </location>
</feature>
<feature type="compositionally biased region" description="Low complexity" evidence="1">
    <location>
        <begin position="1"/>
        <end position="12"/>
    </location>
</feature>
<sequence>PWRAEGAPSAGPRRGRHAPRGAHAHMAPAAGGRRSGPPPAAAVEESEDSGSGSESPAAPSGQRRRCAAAAALGAALLGAAALAAWAVQARAGGPGALRAGRARPRQLGSGGLFDEAAVQMAKGLFDAHEQGLVDLDGGGGVEAAAGAGEEARSIPHAPAEDMHDGNVCDDDEELLAHLCYKKCSLLTHGKYPRRTSAWSCCSAGEEGGSCGLFNQKLKMGICTGYDVSGDRAGNGCPHPAGACLENEEVHLGRCFMKCSELTDGEFPVRLAAATCCRAEVHEQWKCLDPRNVKTRQSYNVGGGKGDGDSRTPSGPHWPKTAWTEARD</sequence>
<keyword evidence="2" id="KW-0472">Membrane</keyword>
<keyword evidence="4" id="KW-1185">Reference proteome</keyword>
<name>A0ABN9RGZ6_9DINO</name>
<accession>A0ABN9RGZ6</accession>
<reference evidence="3" key="1">
    <citation type="submission" date="2023-10" db="EMBL/GenBank/DDBJ databases">
        <authorList>
            <person name="Chen Y."/>
            <person name="Shah S."/>
            <person name="Dougan E. K."/>
            <person name="Thang M."/>
            <person name="Chan C."/>
        </authorList>
    </citation>
    <scope>NUCLEOTIDE SEQUENCE [LARGE SCALE GENOMIC DNA]</scope>
</reference>